<comment type="caution">
    <text evidence="2">The sequence shown here is derived from an EMBL/GenBank/DDBJ whole genome shotgun (WGS) entry which is preliminary data.</text>
</comment>
<name>A0A437LYD8_9SPHN</name>
<dbReference type="PROSITE" id="PS51257">
    <property type="entry name" value="PROKAR_LIPOPROTEIN"/>
    <property type="match status" value="1"/>
</dbReference>
<dbReference type="GO" id="GO:0045436">
    <property type="term" value="F:lycopene beta cyclase activity"/>
    <property type="evidence" value="ECO:0007669"/>
    <property type="project" value="InterPro"/>
</dbReference>
<protein>
    <submittedName>
        <fullName evidence="2">Lycopene cyclase</fullName>
    </submittedName>
</protein>
<reference evidence="2 3" key="1">
    <citation type="submission" date="2019-01" db="EMBL/GenBank/DDBJ databases">
        <authorList>
            <person name="Chen W.-M."/>
        </authorList>
    </citation>
    <scope>NUCLEOTIDE SEQUENCE [LARGE SCALE GENOMIC DNA]</scope>
    <source>
        <strain evidence="2 3">CCP-7</strain>
    </source>
</reference>
<evidence type="ECO:0000256" key="1">
    <source>
        <dbReference type="ARBA" id="ARBA00006599"/>
    </source>
</evidence>
<evidence type="ECO:0000313" key="3">
    <source>
        <dbReference type="Proteomes" id="UP000282971"/>
    </source>
</evidence>
<keyword evidence="3" id="KW-1185">Reference proteome</keyword>
<sequence>MTKSSVIIVGGGLAGCLAALALRRARPDVDLLLIEADIRLGGDHVWSFFDSDLGPEEHALVAELVVASWRGHRVAFPKRRRTLACGYNSVRSARLDDLVRQILPRSSLRLGVPVTSVGANTVSLADGTSFHAPGVIDARGAADMAGLDLGWQKFVGRTYRFAHPHGVPLPMIMDATVDQRDGYRFVYCLPFSATEMLVEDTYYADDPELDEGGIGARISAYMAAQNWPEHAAIAEERGILPVAMGGDVGCLWKGAEVALLGLRGGFFHPTTGYSLPDAARNAVLLTQQTDMTSASLRALFRKEAEQRWRDRAFYRLLNRMLFRAAEPEGRYRVLEHFYRLDEALIGRFYAGRSTLLDKARILSGRPPVPLGRAAAAMFYRTEGRAA</sequence>
<comment type="similarity">
    <text evidence="1">Belongs to the lycopene cyclase family.</text>
</comment>
<dbReference type="Gene3D" id="3.50.50.60">
    <property type="entry name" value="FAD/NAD(P)-binding domain"/>
    <property type="match status" value="1"/>
</dbReference>
<dbReference type="EMBL" id="SACN01000003">
    <property type="protein sequence ID" value="RVT90449.1"/>
    <property type="molecule type" value="Genomic_DNA"/>
</dbReference>
<dbReference type="OrthoDB" id="5793379at2"/>
<dbReference type="RefSeq" id="WP_127745708.1">
    <property type="nucleotide sequence ID" value="NZ_SACN01000003.1"/>
</dbReference>
<accession>A0A437LYD8</accession>
<dbReference type="Proteomes" id="UP000282971">
    <property type="component" value="Unassembled WGS sequence"/>
</dbReference>
<organism evidence="2 3">
    <name type="scientific">Sphingomonas crocodyli</name>
    <dbReference type="NCBI Taxonomy" id="1979270"/>
    <lineage>
        <taxon>Bacteria</taxon>
        <taxon>Pseudomonadati</taxon>
        <taxon>Pseudomonadota</taxon>
        <taxon>Alphaproteobacteria</taxon>
        <taxon>Sphingomonadales</taxon>
        <taxon>Sphingomonadaceae</taxon>
        <taxon>Sphingomonas</taxon>
    </lineage>
</organism>
<dbReference type="SUPFAM" id="SSF51905">
    <property type="entry name" value="FAD/NAD(P)-binding domain"/>
    <property type="match status" value="1"/>
</dbReference>
<dbReference type="GO" id="GO:0016117">
    <property type="term" value="P:carotenoid biosynthetic process"/>
    <property type="evidence" value="ECO:0007669"/>
    <property type="project" value="InterPro"/>
</dbReference>
<dbReference type="InterPro" id="IPR010108">
    <property type="entry name" value="Lycopene_cyclase_b/e"/>
</dbReference>
<dbReference type="NCBIfam" id="TIGR01790">
    <property type="entry name" value="carotene-cycl"/>
    <property type="match status" value="1"/>
</dbReference>
<dbReference type="InterPro" id="IPR008461">
    <property type="entry name" value="CrtY"/>
</dbReference>
<evidence type="ECO:0000313" key="2">
    <source>
        <dbReference type="EMBL" id="RVT90449.1"/>
    </source>
</evidence>
<dbReference type="Pfam" id="PF05834">
    <property type="entry name" value="Lycopene_cycl"/>
    <property type="match status" value="1"/>
</dbReference>
<dbReference type="AlphaFoldDB" id="A0A437LYD8"/>
<gene>
    <name evidence="2" type="primary">crtY</name>
    <name evidence="2" type="ORF">EOD43_19545</name>
</gene>
<dbReference type="InterPro" id="IPR036188">
    <property type="entry name" value="FAD/NAD-bd_sf"/>
</dbReference>
<proteinExistence type="inferred from homology"/>
<dbReference type="NCBIfam" id="TIGR01789">
    <property type="entry name" value="lycopene_cycl"/>
    <property type="match status" value="1"/>
</dbReference>
<dbReference type="GO" id="GO:0016705">
    <property type="term" value="F:oxidoreductase activity, acting on paired donors, with incorporation or reduction of molecular oxygen"/>
    <property type="evidence" value="ECO:0007669"/>
    <property type="project" value="InterPro"/>
</dbReference>